<gene>
    <name evidence="2" type="ORF">PsYK624_155740</name>
</gene>
<protein>
    <submittedName>
        <fullName evidence="2">Uncharacterized protein</fullName>
    </submittedName>
</protein>
<organism evidence="2 3">
    <name type="scientific">Phanerochaete sordida</name>
    <dbReference type="NCBI Taxonomy" id="48140"/>
    <lineage>
        <taxon>Eukaryota</taxon>
        <taxon>Fungi</taxon>
        <taxon>Dikarya</taxon>
        <taxon>Basidiomycota</taxon>
        <taxon>Agaricomycotina</taxon>
        <taxon>Agaricomycetes</taxon>
        <taxon>Polyporales</taxon>
        <taxon>Phanerochaetaceae</taxon>
        <taxon>Phanerochaete</taxon>
    </lineage>
</organism>
<feature type="region of interest" description="Disordered" evidence="1">
    <location>
        <begin position="1"/>
        <end position="34"/>
    </location>
</feature>
<dbReference type="EMBL" id="BPQB01000106">
    <property type="protein sequence ID" value="GJE99320.1"/>
    <property type="molecule type" value="Genomic_DNA"/>
</dbReference>
<dbReference type="Proteomes" id="UP000703269">
    <property type="component" value="Unassembled WGS sequence"/>
</dbReference>
<name>A0A9P3GPI3_9APHY</name>
<proteinExistence type="predicted"/>
<evidence type="ECO:0000313" key="2">
    <source>
        <dbReference type="EMBL" id="GJE99320.1"/>
    </source>
</evidence>
<sequence length="94" mass="10032">MRVTGTHLPTPSAWTTEATANDEGLERTPRSGAPGAPLTCCSCALASSPCNWSRRMLCSSCLDHWPNSRFGPHFPASVMNSSRAVSNGALRLQT</sequence>
<dbReference type="AlphaFoldDB" id="A0A9P3GPI3"/>
<keyword evidence="3" id="KW-1185">Reference proteome</keyword>
<reference evidence="2 3" key="1">
    <citation type="submission" date="2021-08" db="EMBL/GenBank/DDBJ databases">
        <title>Draft Genome Sequence of Phanerochaete sordida strain YK-624.</title>
        <authorList>
            <person name="Mori T."/>
            <person name="Dohra H."/>
            <person name="Suzuki T."/>
            <person name="Kawagishi H."/>
            <person name="Hirai H."/>
        </authorList>
    </citation>
    <scope>NUCLEOTIDE SEQUENCE [LARGE SCALE GENOMIC DNA]</scope>
    <source>
        <strain evidence="2 3">YK-624</strain>
    </source>
</reference>
<comment type="caution">
    <text evidence="2">The sequence shown here is derived from an EMBL/GenBank/DDBJ whole genome shotgun (WGS) entry which is preliminary data.</text>
</comment>
<accession>A0A9P3GPI3</accession>
<feature type="compositionally biased region" description="Polar residues" evidence="1">
    <location>
        <begin position="7"/>
        <end position="19"/>
    </location>
</feature>
<evidence type="ECO:0000256" key="1">
    <source>
        <dbReference type="SAM" id="MobiDB-lite"/>
    </source>
</evidence>
<evidence type="ECO:0000313" key="3">
    <source>
        <dbReference type="Proteomes" id="UP000703269"/>
    </source>
</evidence>